<proteinExistence type="predicted"/>
<feature type="domain" description="ABC-2 type transporter transmembrane" evidence="6">
    <location>
        <begin position="20"/>
        <end position="408"/>
    </location>
</feature>
<feature type="transmembrane region" description="Helical" evidence="5">
    <location>
        <begin position="17"/>
        <end position="39"/>
    </location>
</feature>
<comment type="subcellular location">
    <subcellularLocation>
        <location evidence="1">Membrane</location>
        <topology evidence="1">Multi-pass membrane protein</topology>
    </subcellularLocation>
</comment>
<evidence type="ECO:0000313" key="8">
    <source>
        <dbReference type="Proteomes" id="UP000319143"/>
    </source>
</evidence>
<reference evidence="7 8" key="1">
    <citation type="submission" date="2019-02" db="EMBL/GenBank/DDBJ databases">
        <title>Deep-cultivation of Planctomycetes and their phenomic and genomic characterization uncovers novel biology.</title>
        <authorList>
            <person name="Wiegand S."/>
            <person name="Jogler M."/>
            <person name="Boedeker C."/>
            <person name="Pinto D."/>
            <person name="Vollmers J."/>
            <person name="Rivas-Marin E."/>
            <person name="Kohn T."/>
            <person name="Peeters S.H."/>
            <person name="Heuer A."/>
            <person name="Rast P."/>
            <person name="Oberbeckmann S."/>
            <person name="Bunk B."/>
            <person name="Jeske O."/>
            <person name="Meyerdierks A."/>
            <person name="Storesund J.E."/>
            <person name="Kallscheuer N."/>
            <person name="Luecker S."/>
            <person name="Lage O.M."/>
            <person name="Pohl T."/>
            <person name="Merkel B.J."/>
            <person name="Hornburger P."/>
            <person name="Mueller R.-W."/>
            <person name="Bruemmer F."/>
            <person name="Labrenz M."/>
            <person name="Spormann A.M."/>
            <person name="Op Den Camp H."/>
            <person name="Overmann J."/>
            <person name="Amann R."/>
            <person name="Jetten M.S.M."/>
            <person name="Mascher T."/>
            <person name="Medema M.H."/>
            <person name="Devos D.P."/>
            <person name="Kaster A.-K."/>
            <person name="Ovreas L."/>
            <person name="Rohde M."/>
            <person name="Galperin M.Y."/>
            <person name="Jogler C."/>
        </authorList>
    </citation>
    <scope>NUCLEOTIDE SEQUENCE [LARGE SCALE GENOMIC DNA]</scope>
    <source>
        <strain evidence="7 8">Poly41</strain>
    </source>
</reference>
<protein>
    <submittedName>
        <fullName evidence="7">ABC-2 family transporter protein</fullName>
    </submittedName>
</protein>
<organism evidence="7 8">
    <name type="scientific">Novipirellula artificiosorum</name>
    <dbReference type="NCBI Taxonomy" id="2528016"/>
    <lineage>
        <taxon>Bacteria</taxon>
        <taxon>Pseudomonadati</taxon>
        <taxon>Planctomycetota</taxon>
        <taxon>Planctomycetia</taxon>
        <taxon>Pirellulales</taxon>
        <taxon>Pirellulaceae</taxon>
        <taxon>Novipirellula</taxon>
    </lineage>
</organism>
<evidence type="ECO:0000256" key="2">
    <source>
        <dbReference type="ARBA" id="ARBA00022692"/>
    </source>
</evidence>
<feature type="transmembrane region" description="Helical" evidence="5">
    <location>
        <begin position="221"/>
        <end position="242"/>
    </location>
</feature>
<dbReference type="EMBL" id="SJPV01000017">
    <property type="protein sequence ID" value="TWU31344.1"/>
    <property type="molecule type" value="Genomic_DNA"/>
</dbReference>
<keyword evidence="8" id="KW-1185">Reference proteome</keyword>
<dbReference type="AlphaFoldDB" id="A0A5C6D694"/>
<dbReference type="Proteomes" id="UP000319143">
    <property type="component" value="Unassembled WGS sequence"/>
</dbReference>
<feature type="transmembrane region" description="Helical" evidence="5">
    <location>
        <begin position="389"/>
        <end position="411"/>
    </location>
</feature>
<keyword evidence="3 5" id="KW-1133">Transmembrane helix</keyword>
<evidence type="ECO:0000256" key="5">
    <source>
        <dbReference type="SAM" id="Phobius"/>
    </source>
</evidence>
<feature type="transmembrane region" description="Helical" evidence="5">
    <location>
        <begin position="273"/>
        <end position="294"/>
    </location>
</feature>
<feature type="transmembrane region" description="Helical" evidence="5">
    <location>
        <begin position="306"/>
        <end position="327"/>
    </location>
</feature>
<sequence length="421" mass="45932">MLGTLLRKDLRRLRSNWVGFAILLAMPIGITALVGSVFGPSARNGEMPRIQLAIVNEDQGLIGNMIATAASGEQAADYLDSVGVTRSEAMDLMNNNQISAVIVIPKDFTEKYVSGQSTPPIELIKNPAQSYMPAITEELLRLVTEGLNAVSLNLVDEMPDVIEILDAPGAPDTVRLASIMTRIGDRLKRAEGYLFPPVIGLQRGTVEDPEIADEESEGFNVFALVMPGLAALFLLFTAEATARDLVVERRTKTLNRFRTCQVRLLPFFVAKAVYSYTVVILAAVIMLVGGAWIFGIQWRSPVETAILTSAYSAFCVGFAYLMVAVIYREKRIAILSTILIMMIGFLGGSMLPSQNLPPFIRDILSPRMPNHAFAESIKNLQFGFPGPNWATASIGLVAVGATMLMIAIPLFQYRLDQGAEE</sequence>
<keyword evidence="2 5" id="KW-0812">Transmembrane</keyword>
<gene>
    <name evidence="7" type="ORF">Poly41_62130</name>
</gene>
<comment type="caution">
    <text evidence="7">The sequence shown here is derived from an EMBL/GenBank/DDBJ whole genome shotgun (WGS) entry which is preliminary data.</text>
</comment>
<dbReference type="Pfam" id="PF12698">
    <property type="entry name" value="ABC2_membrane_3"/>
    <property type="match status" value="1"/>
</dbReference>
<dbReference type="Gene3D" id="3.40.1710.10">
    <property type="entry name" value="abc type-2 transporter like domain"/>
    <property type="match status" value="1"/>
</dbReference>
<dbReference type="GO" id="GO:0016020">
    <property type="term" value="C:membrane"/>
    <property type="evidence" value="ECO:0007669"/>
    <property type="project" value="UniProtKB-SubCell"/>
</dbReference>
<dbReference type="PANTHER" id="PTHR43077:SF10">
    <property type="entry name" value="TRANSPORT PERMEASE PROTEIN"/>
    <property type="match status" value="1"/>
</dbReference>
<dbReference type="PANTHER" id="PTHR43077">
    <property type="entry name" value="TRANSPORT PERMEASE YVFS-RELATED"/>
    <property type="match status" value="1"/>
</dbReference>
<evidence type="ECO:0000259" key="6">
    <source>
        <dbReference type="Pfam" id="PF12698"/>
    </source>
</evidence>
<evidence type="ECO:0000256" key="1">
    <source>
        <dbReference type="ARBA" id="ARBA00004141"/>
    </source>
</evidence>
<name>A0A5C6D694_9BACT</name>
<evidence type="ECO:0000313" key="7">
    <source>
        <dbReference type="EMBL" id="TWU31344.1"/>
    </source>
</evidence>
<dbReference type="InterPro" id="IPR051328">
    <property type="entry name" value="T7SS_ABC-Transporter"/>
</dbReference>
<evidence type="ECO:0000256" key="4">
    <source>
        <dbReference type="ARBA" id="ARBA00023136"/>
    </source>
</evidence>
<dbReference type="InterPro" id="IPR013525">
    <property type="entry name" value="ABC2_TM"/>
</dbReference>
<keyword evidence="4 5" id="KW-0472">Membrane</keyword>
<feature type="transmembrane region" description="Helical" evidence="5">
    <location>
        <begin position="332"/>
        <end position="351"/>
    </location>
</feature>
<accession>A0A5C6D694</accession>
<evidence type="ECO:0000256" key="3">
    <source>
        <dbReference type="ARBA" id="ARBA00022989"/>
    </source>
</evidence>
<dbReference type="GO" id="GO:0140359">
    <property type="term" value="F:ABC-type transporter activity"/>
    <property type="evidence" value="ECO:0007669"/>
    <property type="project" value="InterPro"/>
</dbReference>